<organism evidence="2 3">
    <name type="scientific">Exophiala sideris</name>
    <dbReference type="NCBI Taxonomy" id="1016849"/>
    <lineage>
        <taxon>Eukaryota</taxon>
        <taxon>Fungi</taxon>
        <taxon>Dikarya</taxon>
        <taxon>Ascomycota</taxon>
        <taxon>Pezizomycotina</taxon>
        <taxon>Eurotiomycetes</taxon>
        <taxon>Chaetothyriomycetidae</taxon>
        <taxon>Chaetothyriales</taxon>
        <taxon>Herpotrichiellaceae</taxon>
        <taxon>Exophiala</taxon>
    </lineage>
</organism>
<dbReference type="Proteomes" id="UP001345691">
    <property type="component" value="Unassembled WGS sequence"/>
</dbReference>
<name>A0ABR0IUM6_9EURO</name>
<feature type="region of interest" description="Disordered" evidence="1">
    <location>
        <begin position="49"/>
        <end position="69"/>
    </location>
</feature>
<accession>A0ABR0IUM6</accession>
<dbReference type="InterPro" id="IPR036305">
    <property type="entry name" value="RGS_sf"/>
</dbReference>
<dbReference type="EMBL" id="JAVRRF010000052">
    <property type="protein sequence ID" value="KAK5048776.1"/>
    <property type="molecule type" value="Genomic_DNA"/>
</dbReference>
<evidence type="ECO:0000256" key="1">
    <source>
        <dbReference type="SAM" id="MobiDB-lite"/>
    </source>
</evidence>
<dbReference type="SUPFAM" id="SSF48097">
    <property type="entry name" value="Regulator of G-protein signaling, RGS"/>
    <property type="match status" value="1"/>
</dbReference>
<gene>
    <name evidence="2" type="ORF">LTR69_011275</name>
</gene>
<protein>
    <recommendedName>
        <fullName evidence="4">RGS domain-containing protein</fullName>
    </recommendedName>
</protein>
<comment type="caution">
    <text evidence="2">The sequence shown here is derived from an EMBL/GenBank/DDBJ whole genome shotgun (WGS) entry which is preliminary data.</text>
</comment>
<keyword evidence="3" id="KW-1185">Reference proteome</keyword>
<feature type="compositionally biased region" description="Low complexity" evidence="1">
    <location>
        <begin position="53"/>
        <end position="68"/>
    </location>
</feature>
<evidence type="ECO:0000313" key="2">
    <source>
        <dbReference type="EMBL" id="KAK5048776.1"/>
    </source>
</evidence>
<proteinExistence type="predicted"/>
<reference evidence="2 3" key="1">
    <citation type="submission" date="2023-08" db="EMBL/GenBank/DDBJ databases">
        <title>Black Yeasts Isolated from many extreme environments.</title>
        <authorList>
            <person name="Coleine C."/>
            <person name="Stajich J.E."/>
            <person name="Selbmann L."/>
        </authorList>
    </citation>
    <scope>NUCLEOTIDE SEQUENCE [LARGE SCALE GENOMIC DNA]</scope>
    <source>
        <strain evidence="2 3">CCFEE 6328</strain>
    </source>
</reference>
<sequence>MWLAPGIIVMQFTTIFFPVYEVYQAKSHIRTTLAILQAWEDKKDAAESERHLTSSASSHSLGTNTSSSMASSRLHRELCSMSSLEKALAVNPSPLLHFAATKDFTAENILFLVQVSRWRQAFRTAPRLGGAITDVARLHFFEIALQIYMDRVCERTTNFPINIEWQIRQCLENVFAPAVPANACRHNCGIAPFEGATEHPIHDRNITGDTLPITLRQEVHRQGAPTGKVLHPYTFPAEKAEHIFEPHPAVAPLGISHAMIGDGFNEDVFNAAEQSIKYLVLTNTWQKFVKHGEERST</sequence>
<evidence type="ECO:0008006" key="4">
    <source>
        <dbReference type="Google" id="ProtNLM"/>
    </source>
</evidence>
<evidence type="ECO:0000313" key="3">
    <source>
        <dbReference type="Proteomes" id="UP001345691"/>
    </source>
</evidence>